<accession>A0A5P8FMY8</accession>
<evidence type="ECO:0000313" key="1">
    <source>
        <dbReference type="EMBL" id="QFQ30304.2"/>
    </source>
</evidence>
<organism evidence="1 2">
    <name type="scientific">Janibacter melonis</name>
    <dbReference type="NCBI Taxonomy" id="262209"/>
    <lineage>
        <taxon>Bacteria</taxon>
        <taxon>Bacillati</taxon>
        <taxon>Actinomycetota</taxon>
        <taxon>Actinomycetes</taxon>
        <taxon>Micrococcales</taxon>
        <taxon>Intrasporangiaceae</taxon>
        <taxon>Janibacter</taxon>
    </lineage>
</organism>
<sequence>MDQQVGHGSADALYALTDEQYRTGLAEPDALRPFLGECWSGHHPDRLLFSPSGGRWRPERWSPWAERTVPPRVAGEIWCHLDALGAAVDDDAVTRSRALAGGTARAVERDGVHVGVELDLTGGAAHPRAGALVVGLDAGTDRARVAAILGDPVDEGPDVHRLEGDRLTARYDDAGGLVGLRLSRPAPPTAPVGAIGTMLHALGQDEGSAPLGALIALLGEPRRRWTDSLLGSRRMIELAGGVQVLLDDRRVTEVRTPALHPDEGRPALLPGLTRPPSRGEVADALGHPVMTTADLDLFRSPVGDVVVGYGALGTAVAPRSVSVRARGGHAVPDRRWRVSGDLVTFLDTLGRGRDHPLVDRVRALPGVRVGFRANRVDEIELGGRHGEHRFAAAVDGLPPQPTRADLRALRQGLAPARSDPQRVEQRPVDGGVWTVRYDDADRVTSMVVSRD</sequence>
<protein>
    <submittedName>
        <fullName evidence="1">Uncharacterized protein</fullName>
    </submittedName>
</protein>
<dbReference type="Proteomes" id="UP000271708">
    <property type="component" value="Chromosome"/>
</dbReference>
<gene>
    <name evidence="1" type="ORF">EEW87_008190</name>
</gene>
<name>A0A5P8FMY8_9MICO</name>
<reference evidence="1 2" key="1">
    <citation type="submission" date="2019-09" db="EMBL/GenBank/DDBJ databases">
        <title>Complete Genome Sequence of Janibacter melonis M714 with both human health impact and industrial applications.</title>
        <authorList>
            <person name="Jin M."/>
            <person name="Zhao Q.R."/>
        </authorList>
    </citation>
    <scope>NUCLEOTIDE SEQUENCE [LARGE SCALE GENOMIC DNA]</scope>
    <source>
        <strain evidence="1 2">M714</strain>
    </source>
</reference>
<evidence type="ECO:0000313" key="2">
    <source>
        <dbReference type="Proteomes" id="UP000271708"/>
    </source>
</evidence>
<dbReference type="RefSeq" id="WP_192826463.1">
    <property type="nucleotide sequence ID" value="NZ_JADALC010000001.1"/>
</dbReference>
<dbReference type="EMBL" id="CP044548">
    <property type="protein sequence ID" value="QFQ30304.2"/>
    <property type="molecule type" value="Genomic_DNA"/>
</dbReference>
<dbReference type="KEGG" id="jme:EEW87_008190"/>
<proteinExistence type="predicted"/>
<dbReference type="AlphaFoldDB" id="A0A5P8FMY8"/>